<gene>
    <name evidence="3" type="ORF">GON04_09340</name>
</gene>
<dbReference type="InterPro" id="IPR002104">
    <property type="entry name" value="Integrase_catalytic"/>
</dbReference>
<protein>
    <submittedName>
        <fullName evidence="3">Tyrosine-type recombinase/integrase</fullName>
    </submittedName>
</protein>
<dbReference type="GO" id="GO:0003677">
    <property type="term" value="F:DNA binding"/>
    <property type="evidence" value="ECO:0007669"/>
    <property type="project" value="InterPro"/>
</dbReference>
<evidence type="ECO:0000313" key="3">
    <source>
        <dbReference type="EMBL" id="MVQ29651.1"/>
    </source>
</evidence>
<comment type="caution">
    <text evidence="3">The sequence shown here is derived from an EMBL/GenBank/DDBJ whole genome shotgun (WGS) entry which is preliminary data.</text>
</comment>
<reference evidence="3 4" key="1">
    <citation type="submission" date="2019-12" db="EMBL/GenBank/DDBJ databases">
        <authorList>
            <person name="Huq M.A."/>
        </authorList>
    </citation>
    <scope>NUCLEOTIDE SEQUENCE [LARGE SCALE GENOMIC DNA]</scope>
    <source>
        <strain evidence="3 4">MAH-25</strain>
    </source>
</reference>
<dbReference type="InterPro" id="IPR013762">
    <property type="entry name" value="Integrase-like_cat_sf"/>
</dbReference>
<dbReference type="RefSeq" id="WP_157397632.1">
    <property type="nucleotide sequence ID" value="NZ_WSEL01000003.1"/>
</dbReference>
<evidence type="ECO:0000256" key="1">
    <source>
        <dbReference type="ARBA" id="ARBA00023172"/>
    </source>
</evidence>
<sequence length="468" mass="53514">MPVPITVVKASVVTDATSVVTQVPALVTPYGVLEPLLDYFVARHHDRSLGWMQKGARAVRLFIEYLSTNPAERDNYRLFLNFAQRLYTGTLVTELGEDPSGLGWEPMPPSEARKVVTLLNDFFDYLSEIRPVAARFNPKYAGSVQDRMLDEVAYQYRRDKAFLGHTWATSLEAATSNGRLVRPARNITVETSRPPCFPDQHFARLLTEGFRVGNRYDYRGMLITVLQHCAGFRESEPFHLYISDVVPDPANPRSALVLIPHPSEGAAPPDPRWVDTRGRPKTGNRRQYLQERWGLQPRNEVMGPLHAGWKGGIHERDLDQGYYYRAYWFEPMWGEFFMSVWQKYMAEVAMMKRNHPYAFVNTERGEVGEMYKLGRYNKAHAAAVRRIGLEVSKQAGTTPHGHRHAYGQRLREAKVEKEFIRRFMHHSSLNSQDVYTTPPLSASLRELQAAAQRLQSVSHQPALLQSVK</sequence>
<dbReference type="InterPro" id="IPR011010">
    <property type="entry name" value="DNA_brk_join_enz"/>
</dbReference>
<dbReference type="GO" id="GO:0006310">
    <property type="term" value="P:DNA recombination"/>
    <property type="evidence" value="ECO:0007669"/>
    <property type="project" value="UniProtKB-KW"/>
</dbReference>
<accession>A0A6N8IRY2</accession>
<dbReference type="EMBL" id="WSEL01000003">
    <property type="protein sequence ID" value="MVQ29651.1"/>
    <property type="molecule type" value="Genomic_DNA"/>
</dbReference>
<dbReference type="Proteomes" id="UP000469385">
    <property type="component" value="Unassembled WGS sequence"/>
</dbReference>
<organism evidence="3 4">
    <name type="scientific">Ramlibacter pinisoli</name>
    <dbReference type="NCBI Taxonomy" id="2682844"/>
    <lineage>
        <taxon>Bacteria</taxon>
        <taxon>Pseudomonadati</taxon>
        <taxon>Pseudomonadota</taxon>
        <taxon>Betaproteobacteria</taxon>
        <taxon>Burkholderiales</taxon>
        <taxon>Comamonadaceae</taxon>
        <taxon>Ramlibacter</taxon>
    </lineage>
</organism>
<dbReference type="AlphaFoldDB" id="A0A6N8IRY2"/>
<dbReference type="SUPFAM" id="SSF56349">
    <property type="entry name" value="DNA breaking-rejoining enzymes"/>
    <property type="match status" value="1"/>
</dbReference>
<feature type="domain" description="Tyr recombinase" evidence="2">
    <location>
        <begin position="192"/>
        <end position="449"/>
    </location>
</feature>
<name>A0A6N8IRY2_9BURK</name>
<keyword evidence="1" id="KW-0233">DNA recombination</keyword>
<evidence type="ECO:0000259" key="2">
    <source>
        <dbReference type="PROSITE" id="PS51898"/>
    </source>
</evidence>
<evidence type="ECO:0000313" key="4">
    <source>
        <dbReference type="Proteomes" id="UP000469385"/>
    </source>
</evidence>
<dbReference type="GO" id="GO:0015074">
    <property type="term" value="P:DNA integration"/>
    <property type="evidence" value="ECO:0007669"/>
    <property type="project" value="InterPro"/>
</dbReference>
<dbReference type="NCBIfam" id="NF040693">
    <property type="entry name" value="recomb_GmtY"/>
    <property type="match status" value="1"/>
</dbReference>
<keyword evidence="4" id="KW-1185">Reference proteome</keyword>
<dbReference type="PROSITE" id="PS51898">
    <property type="entry name" value="TYR_RECOMBINASE"/>
    <property type="match status" value="1"/>
</dbReference>
<dbReference type="Gene3D" id="1.10.443.10">
    <property type="entry name" value="Intergrase catalytic core"/>
    <property type="match status" value="1"/>
</dbReference>
<proteinExistence type="predicted"/>